<dbReference type="AlphaFoldDB" id="A0A853IMR0"/>
<organism evidence="1 2">
    <name type="scientific">Ottowia beijingensis</name>
    <dbReference type="NCBI Taxonomy" id="1207057"/>
    <lineage>
        <taxon>Bacteria</taxon>
        <taxon>Pseudomonadati</taxon>
        <taxon>Pseudomonadota</taxon>
        <taxon>Betaproteobacteria</taxon>
        <taxon>Burkholderiales</taxon>
        <taxon>Comamonadaceae</taxon>
        <taxon>Ottowia</taxon>
    </lineage>
</organism>
<evidence type="ECO:0000313" key="1">
    <source>
        <dbReference type="EMBL" id="NZA01923.1"/>
    </source>
</evidence>
<proteinExistence type="predicted"/>
<keyword evidence="2" id="KW-1185">Reference proteome</keyword>
<reference evidence="1 2" key="1">
    <citation type="submission" date="2020-07" db="EMBL/GenBank/DDBJ databases">
        <authorList>
            <person name="Maaloum M."/>
        </authorList>
    </citation>
    <scope>NUCLEOTIDE SEQUENCE [LARGE SCALE GENOMIC DNA]</scope>
    <source>
        <strain evidence="1 2">GCS-AN-3</strain>
    </source>
</reference>
<accession>A0A853IMR0</accession>
<dbReference type="InterPro" id="IPR009387">
    <property type="entry name" value="HigB-2"/>
</dbReference>
<comment type="caution">
    <text evidence="1">The sequence shown here is derived from an EMBL/GenBank/DDBJ whole genome shotgun (WGS) entry which is preliminary data.</text>
</comment>
<protein>
    <submittedName>
        <fullName evidence="1">Transcriptional regulator</fullName>
    </submittedName>
</protein>
<gene>
    <name evidence="1" type="ORF">H0I39_09425</name>
</gene>
<name>A0A853IMR0_9BURK</name>
<evidence type="ECO:0000313" key="2">
    <source>
        <dbReference type="Proteomes" id="UP000589716"/>
    </source>
</evidence>
<dbReference type="PIRSF" id="PIRSF039032">
    <property type="entry name" value="HigB-2"/>
    <property type="match status" value="1"/>
</dbReference>
<dbReference type="EMBL" id="JACCKX010000001">
    <property type="protein sequence ID" value="NZA01923.1"/>
    <property type="molecule type" value="Genomic_DNA"/>
</dbReference>
<sequence>MFTVSETRAFVRSMENIWGEGERAEFINWIAANPTAGDVIVGSGGLRKLRWSRPGQGKRGGVRVITYARAEGGQVWLLIGYTKARFDKLPTEFLVNLRKEMDDAQDDGP</sequence>
<dbReference type="RefSeq" id="WP_180550314.1">
    <property type="nucleotide sequence ID" value="NZ_JACCKX010000001.1"/>
</dbReference>
<dbReference type="Proteomes" id="UP000589716">
    <property type="component" value="Unassembled WGS sequence"/>
</dbReference>